<sequence>MPSGSERPGLASRVVQVEASIAPSGGAATAPRAIPIDPQLAQAIIYYYVRKDVSAIPLLMEALRTGEVMRSGVSRAALAGFFSMVFIQNRSRVEGWIRNGAYPGDSKAILEFSLWQSGNADLIDALFHERPDFLATRPGNLFTLTPRSPVEMDLKWGAFYATGNPGFIAAMVDSIDRSRILTGSRELDNAIRNMSAAGLAVNMRQHELIERFLRQREADATGEYKQALDAMLAARAAELKPAPDHDGEFSAEMEMMRLPEGNSAPEMPKPVSADGGPQTARRGDTIGISVLFSGMALAPDLSADVSYDMKVTGPDGVIDSRSTQTDVQALKQKVPTRFNVLDSRSTVSLHFEPDDKSGVYRVDILLKDNIGGRKVALSRSVELLDK</sequence>
<accession>A0ABU0FC77</accession>
<dbReference type="Proteomes" id="UP001237448">
    <property type="component" value="Unassembled WGS sequence"/>
</dbReference>
<proteinExistence type="predicted"/>
<name>A0ABU0FC77_9HYPH</name>
<gene>
    <name evidence="1" type="ORF">J3R73_002002</name>
</gene>
<organism evidence="1 2">
    <name type="scientific">Labrys monachus</name>
    <dbReference type="NCBI Taxonomy" id="217067"/>
    <lineage>
        <taxon>Bacteria</taxon>
        <taxon>Pseudomonadati</taxon>
        <taxon>Pseudomonadota</taxon>
        <taxon>Alphaproteobacteria</taxon>
        <taxon>Hyphomicrobiales</taxon>
        <taxon>Xanthobacteraceae</taxon>
        <taxon>Labrys</taxon>
    </lineage>
</organism>
<evidence type="ECO:0000313" key="1">
    <source>
        <dbReference type="EMBL" id="MDQ0392210.1"/>
    </source>
</evidence>
<keyword evidence="2" id="KW-1185">Reference proteome</keyword>
<dbReference type="RefSeq" id="WP_307425749.1">
    <property type="nucleotide sequence ID" value="NZ_JAUSVK010000001.1"/>
</dbReference>
<protein>
    <submittedName>
        <fullName evidence="1">Uncharacterized protein</fullName>
    </submittedName>
</protein>
<evidence type="ECO:0000313" key="2">
    <source>
        <dbReference type="Proteomes" id="UP001237448"/>
    </source>
</evidence>
<reference evidence="1 2" key="1">
    <citation type="submission" date="2023-07" db="EMBL/GenBank/DDBJ databases">
        <title>Genomic Encyclopedia of Type Strains, Phase IV (KMG-IV): sequencing the most valuable type-strain genomes for metagenomic binning, comparative biology and taxonomic classification.</title>
        <authorList>
            <person name="Goeker M."/>
        </authorList>
    </citation>
    <scope>NUCLEOTIDE SEQUENCE [LARGE SCALE GENOMIC DNA]</scope>
    <source>
        <strain evidence="1 2">DSM 5896</strain>
    </source>
</reference>
<dbReference type="EMBL" id="JAUSVK010000001">
    <property type="protein sequence ID" value="MDQ0392210.1"/>
    <property type="molecule type" value="Genomic_DNA"/>
</dbReference>
<comment type="caution">
    <text evidence="1">The sequence shown here is derived from an EMBL/GenBank/DDBJ whole genome shotgun (WGS) entry which is preliminary data.</text>
</comment>